<comment type="caution">
    <text evidence="2">The sequence shown here is derived from an EMBL/GenBank/DDBJ whole genome shotgun (WGS) entry which is preliminary data.</text>
</comment>
<organism evidence="2 3">
    <name type="scientific">Gordonia phosphorivorans</name>
    <dbReference type="NCBI Taxonomy" id="1056982"/>
    <lineage>
        <taxon>Bacteria</taxon>
        <taxon>Bacillati</taxon>
        <taxon>Actinomycetota</taxon>
        <taxon>Actinomycetes</taxon>
        <taxon>Mycobacteriales</taxon>
        <taxon>Gordoniaceae</taxon>
        <taxon>Gordonia</taxon>
    </lineage>
</organism>
<dbReference type="RefSeq" id="WP_382363982.1">
    <property type="nucleotide sequence ID" value="NZ_JBHLWV010000020.1"/>
</dbReference>
<dbReference type="InterPro" id="IPR015020">
    <property type="entry name" value="Rv2525c-like_Glyco_Hydro-like"/>
</dbReference>
<dbReference type="PROSITE" id="PS51318">
    <property type="entry name" value="TAT"/>
    <property type="match status" value="1"/>
</dbReference>
<dbReference type="EMBL" id="JBHLWV010000020">
    <property type="protein sequence ID" value="MFC0315360.1"/>
    <property type="molecule type" value="Genomic_DNA"/>
</dbReference>
<dbReference type="Gene3D" id="3.20.20.80">
    <property type="entry name" value="Glycosidases"/>
    <property type="match status" value="1"/>
</dbReference>
<dbReference type="Pfam" id="PF08924">
    <property type="entry name" value="Rv2525c_GlyHyd-like"/>
    <property type="match status" value="1"/>
</dbReference>
<keyword evidence="3" id="KW-1185">Reference proteome</keyword>
<accession>A0ABV6H960</accession>
<protein>
    <submittedName>
        <fullName evidence="2">DUF1906 domain-containing protein</fullName>
    </submittedName>
</protein>
<evidence type="ECO:0000313" key="2">
    <source>
        <dbReference type="EMBL" id="MFC0315360.1"/>
    </source>
</evidence>
<name>A0ABV6H960_9ACTN</name>
<feature type="domain" description="Rv2525c-like glycoside hydrolase-like" evidence="1">
    <location>
        <begin position="63"/>
        <end position="239"/>
    </location>
</feature>
<evidence type="ECO:0000313" key="3">
    <source>
        <dbReference type="Proteomes" id="UP001589783"/>
    </source>
</evidence>
<evidence type="ECO:0000259" key="1">
    <source>
        <dbReference type="Pfam" id="PF08924"/>
    </source>
</evidence>
<gene>
    <name evidence="2" type="ORF">ACFFJD_10930</name>
</gene>
<sequence>MTLSRRRFLTTVTAGAVGVGAGVLVPAGPAVAAGSMELPPSLPPNTWLGTLLDYAVGVPDPKAVAAAGHAGVIRYVSDRRPGAEYMTGKPLLAGEATAMRAAGLTVASNYQFGKGETSDWLGGYPAGLKHGRRGAQLHAEAGGPPTAPIYVSIDDNPTFTQFVTLIAPYLLAWHTVIGPARTGVYANAATIEWASSLGLARWFWQHGWGTPEGYVHPAAHLRQLRGQRTVGGVNVDVNTILRADYGQWA</sequence>
<dbReference type="InterPro" id="IPR019546">
    <property type="entry name" value="TAT_signal_bac_arc"/>
</dbReference>
<dbReference type="SUPFAM" id="SSF51445">
    <property type="entry name" value="(Trans)glycosidases"/>
    <property type="match status" value="1"/>
</dbReference>
<reference evidence="2 3" key="1">
    <citation type="submission" date="2024-09" db="EMBL/GenBank/DDBJ databases">
        <authorList>
            <person name="Sun Q."/>
            <person name="Mori K."/>
        </authorList>
    </citation>
    <scope>NUCLEOTIDE SEQUENCE [LARGE SCALE GENOMIC DNA]</scope>
    <source>
        <strain evidence="2 3">CCM 7957</strain>
    </source>
</reference>
<proteinExistence type="predicted"/>
<dbReference type="NCBIfam" id="TIGR01409">
    <property type="entry name" value="TAT_signal_seq"/>
    <property type="match status" value="1"/>
</dbReference>
<dbReference type="InterPro" id="IPR006311">
    <property type="entry name" value="TAT_signal"/>
</dbReference>
<dbReference type="InterPro" id="IPR017853">
    <property type="entry name" value="GH"/>
</dbReference>
<dbReference type="Proteomes" id="UP001589783">
    <property type="component" value="Unassembled WGS sequence"/>
</dbReference>